<organism evidence="1 2">
    <name type="scientific">Castilleja foliolosa</name>
    <dbReference type="NCBI Taxonomy" id="1961234"/>
    <lineage>
        <taxon>Eukaryota</taxon>
        <taxon>Viridiplantae</taxon>
        <taxon>Streptophyta</taxon>
        <taxon>Embryophyta</taxon>
        <taxon>Tracheophyta</taxon>
        <taxon>Spermatophyta</taxon>
        <taxon>Magnoliopsida</taxon>
        <taxon>eudicotyledons</taxon>
        <taxon>Gunneridae</taxon>
        <taxon>Pentapetalae</taxon>
        <taxon>asterids</taxon>
        <taxon>lamiids</taxon>
        <taxon>Lamiales</taxon>
        <taxon>Orobanchaceae</taxon>
        <taxon>Pedicularideae</taxon>
        <taxon>Castillejinae</taxon>
        <taxon>Castilleja</taxon>
    </lineage>
</organism>
<proteinExistence type="predicted"/>
<evidence type="ECO:0000313" key="1">
    <source>
        <dbReference type="EMBL" id="KAL3648082.1"/>
    </source>
</evidence>
<dbReference type="AlphaFoldDB" id="A0ABD3E2S6"/>
<sequence length="73" mass="8713">MIDRKRSFVNVLLTIHDKLVDHPSRCDPVGWSVRRDLFVYRYIDNDDDDDDDDDDEQIKHVIESVLLFASSFW</sequence>
<name>A0ABD3E2S6_9LAMI</name>
<protein>
    <submittedName>
        <fullName evidence="1">Uncharacterized protein</fullName>
    </submittedName>
</protein>
<evidence type="ECO:0000313" key="2">
    <source>
        <dbReference type="Proteomes" id="UP001632038"/>
    </source>
</evidence>
<accession>A0ABD3E2S6</accession>
<dbReference type="EMBL" id="JAVIJP010000009">
    <property type="protein sequence ID" value="KAL3648082.1"/>
    <property type="molecule type" value="Genomic_DNA"/>
</dbReference>
<comment type="caution">
    <text evidence="1">The sequence shown here is derived from an EMBL/GenBank/DDBJ whole genome shotgun (WGS) entry which is preliminary data.</text>
</comment>
<keyword evidence="2" id="KW-1185">Reference proteome</keyword>
<reference evidence="2" key="1">
    <citation type="journal article" date="2024" name="IScience">
        <title>Strigolactones Initiate the Formation of Haustorium-like Structures in Castilleja.</title>
        <authorList>
            <person name="Buerger M."/>
            <person name="Peterson D."/>
            <person name="Chory J."/>
        </authorList>
    </citation>
    <scope>NUCLEOTIDE SEQUENCE [LARGE SCALE GENOMIC DNA]</scope>
</reference>
<gene>
    <name evidence="1" type="ORF">CASFOL_009050</name>
</gene>
<dbReference type="Proteomes" id="UP001632038">
    <property type="component" value="Unassembled WGS sequence"/>
</dbReference>